<dbReference type="EMBL" id="CP099959">
    <property type="protein sequence ID" value="XCC56853.1"/>
    <property type="molecule type" value="Genomic_DNA"/>
</dbReference>
<dbReference type="AlphaFoldDB" id="A0AAU8A0A3"/>
<dbReference type="Gene3D" id="3.40.470.10">
    <property type="entry name" value="Uracil-DNA glycosylase-like domain"/>
    <property type="match status" value="1"/>
</dbReference>
<evidence type="ECO:0000313" key="1">
    <source>
        <dbReference type="EMBL" id="XCC56853.1"/>
    </source>
</evidence>
<name>A0AAU8A0A3_9BURK</name>
<dbReference type="EC" id="2.7.7.7" evidence="1"/>
<keyword evidence="1" id="KW-0548">Nucleotidyltransferase</keyword>
<proteinExistence type="predicted"/>
<dbReference type="GO" id="GO:0003887">
    <property type="term" value="F:DNA-directed DNA polymerase activity"/>
    <property type="evidence" value="ECO:0007669"/>
    <property type="project" value="UniProtKB-EC"/>
</dbReference>
<dbReference type="GO" id="GO:0008408">
    <property type="term" value="F:3'-5' exonuclease activity"/>
    <property type="evidence" value="ECO:0007669"/>
    <property type="project" value="InterPro"/>
</dbReference>
<dbReference type="GO" id="GO:0006260">
    <property type="term" value="P:DNA replication"/>
    <property type="evidence" value="ECO:0007669"/>
    <property type="project" value="InterPro"/>
</dbReference>
<dbReference type="RefSeq" id="WP_353437854.1">
    <property type="nucleotide sequence ID" value="NZ_CP099959.1"/>
</dbReference>
<dbReference type="Pfam" id="PF03603">
    <property type="entry name" value="DNA_III_psi"/>
    <property type="match status" value="1"/>
</dbReference>
<protein>
    <submittedName>
        <fullName evidence="1">DNA polymerase III subunit psi</fullName>
        <ecNumber evidence="1">2.7.7.7</ecNumber>
    </submittedName>
</protein>
<gene>
    <name evidence="1" type="ORF">NKE59_04950</name>
</gene>
<accession>A0AAU8A0A3</accession>
<sequence>MSTEQASIYLKEMGISEWSLRETGPSFTKEEQASAPETPSQTKTNLVPKVYWLFYGKAPSGDAEVLFKNIVRALGLLQSEWEWREPSNTKAPDTSLPCIAFAFGQQAAHSLSGEHEPLENLRDVVLELGGLDLPLVASFDLAHLLQKPADKALAWQDLLLARSVLQSL</sequence>
<organism evidence="1">
    <name type="scientific">Polynucleobacter sp. UK-FUSCHL-C3</name>
    <dbReference type="NCBI Taxonomy" id="2955208"/>
    <lineage>
        <taxon>Bacteria</taxon>
        <taxon>Pseudomonadati</taxon>
        <taxon>Pseudomonadota</taxon>
        <taxon>Betaproteobacteria</taxon>
        <taxon>Burkholderiales</taxon>
        <taxon>Burkholderiaceae</taxon>
        <taxon>Polynucleobacter</taxon>
    </lineage>
</organism>
<dbReference type="InterPro" id="IPR004615">
    <property type="entry name" value="DNA_pol_III_psi"/>
</dbReference>
<dbReference type="InterPro" id="IPR036895">
    <property type="entry name" value="Uracil-DNA_glycosylase-like_sf"/>
</dbReference>
<keyword evidence="1" id="KW-0808">Transferase</keyword>
<reference evidence="1" key="1">
    <citation type="submission" date="2022-06" db="EMBL/GenBank/DDBJ databases">
        <title>New Polynucleobacter species.</title>
        <authorList>
            <person name="Hahn M.W."/>
        </authorList>
    </citation>
    <scope>NUCLEOTIDE SEQUENCE</scope>
    <source>
        <strain evidence="1">UK-FUSCHL-C3</strain>
    </source>
</reference>